<reference evidence="1 2" key="1">
    <citation type="submission" date="2018-07" db="EMBL/GenBank/DDBJ databases">
        <title>Anaerosacharophilus polymeroproducens gen. nov. sp. nov., an anaerobic bacterium isolated from salt field.</title>
        <authorList>
            <person name="Kim W."/>
            <person name="Yang S.-H."/>
            <person name="Oh J."/>
            <person name="Lee J.-H."/>
            <person name="Kwon K.K."/>
        </authorList>
    </citation>
    <scope>NUCLEOTIDE SEQUENCE [LARGE SCALE GENOMIC DNA]</scope>
    <source>
        <strain evidence="1 2">MCWD5</strain>
    </source>
</reference>
<dbReference type="Proteomes" id="UP000255036">
    <property type="component" value="Unassembled WGS sequence"/>
</dbReference>
<proteinExistence type="predicted"/>
<dbReference type="SUPFAM" id="SSF140500">
    <property type="entry name" value="BAS1536-like"/>
    <property type="match status" value="1"/>
</dbReference>
<sequence>MREIANSILIQEIEDARMQLDTAIETNKAADITYSYSVKLDKLIEEYITRHTICSRRIGDRS</sequence>
<dbReference type="GO" id="GO:0043937">
    <property type="term" value="P:regulation of sporulation"/>
    <property type="evidence" value="ECO:0007669"/>
    <property type="project" value="InterPro"/>
</dbReference>
<keyword evidence="2" id="KW-1185">Reference proteome</keyword>
<organism evidence="1 2">
    <name type="scientific">Anaerosacchariphilus polymeriproducens</name>
    <dbReference type="NCBI Taxonomy" id="1812858"/>
    <lineage>
        <taxon>Bacteria</taxon>
        <taxon>Bacillati</taxon>
        <taxon>Bacillota</taxon>
        <taxon>Clostridia</taxon>
        <taxon>Lachnospirales</taxon>
        <taxon>Lachnospiraceae</taxon>
        <taxon>Anaerosacchariphilus</taxon>
    </lineage>
</organism>
<dbReference type="Pfam" id="PF09388">
    <property type="entry name" value="SpoOE-like"/>
    <property type="match status" value="1"/>
</dbReference>
<dbReference type="EMBL" id="QRCT01000002">
    <property type="protein sequence ID" value="RDU25282.1"/>
    <property type="molecule type" value="Genomic_DNA"/>
</dbReference>
<dbReference type="AlphaFoldDB" id="A0A371B0L9"/>
<dbReference type="OrthoDB" id="9992578at2"/>
<dbReference type="InterPro" id="IPR018540">
    <property type="entry name" value="Spo0E-like"/>
</dbReference>
<dbReference type="InterPro" id="IPR037208">
    <property type="entry name" value="Spo0E-like_sf"/>
</dbReference>
<protein>
    <submittedName>
        <fullName evidence="1">Aspartyl-phosphate phosphatase Spo0E family protein</fullName>
    </submittedName>
</protein>
<comment type="caution">
    <text evidence="1">The sequence shown here is derived from an EMBL/GenBank/DDBJ whole genome shotgun (WGS) entry which is preliminary data.</text>
</comment>
<evidence type="ECO:0000313" key="1">
    <source>
        <dbReference type="EMBL" id="RDU25282.1"/>
    </source>
</evidence>
<dbReference type="RefSeq" id="WP_115480187.1">
    <property type="nucleotide sequence ID" value="NZ_QRCT01000002.1"/>
</dbReference>
<name>A0A371B0L9_9FIRM</name>
<evidence type="ECO:0000313" key="2">
    <source>
        <dbReference type="Proteomes" id="UP000255036"/>
    </source>
</evidence>
<gene>
    <name evidence="1" type="ORF">DWV06_00275</name>
</gene>
<accession>A0A371B0L9</accession>